<evidence type="ECO:0000256" key="2">
    <source>
        <dbReference type="ARBA" id="ARBA00023015"/>
    </source>
</evidence>
<evidence type="ECO:0000256" key="4">
    <source>
        <dbReference type="ARBA" id="ARBA00023163"/>
    </source>
</evidence>
<evidence type="ECO:0008006" key="7">
    <source>
        <dbReference type="Google" id="ProtNLM"/>
    </source>
</evidence>
<evidence type="ECO:0000313" key="5">
    <source>
        <dbReference type="EMBL" id="GLY87702.1"/>
    </source>
</evidence>
<keyword evidence="6" id="KW-1185">Reference proteome</keyword>
<evidence type="ECO:0000313" key="6">
    <source>
        <dbReference type="Proteomes" id="UP001165074"/>
    </source>
</evidence>
<dbReference type="Gene3D" id="1.10.10.10">
    <property type="entry name" value="Winged helix-like DNA-binding domain superfamily/Winged helix DNA-binding domain"/>
    <property type="match status" value="1"/>
</dbReference>
<evidence type="ECO:0000256" key="1">
    <source>
        <dbReference type="ARBA" id="ARBA00011046"/>
    </source>
</evidence>
<accession>A0A9W6S8M3</accession>
<dbReference type="SUPFAM" id="SSF46785">
    <property type="entry name" value="Winged helix' DNA-binding domain"/>
    <property type="match status" value="1"/>
</dbReference>
<name>A0A9W6S8M3_9ACTN</name>
<dbReference type="InterPro" id="IPR005650">
    <property type="entry name" value="BlaI_family"/>
</dbReference>
<proteinExistence type="inferred from homology"/>
<comment type="similarity">
    <text evidence="1">Belongs to the BlaI transcriptional regulatory family.</text>
</comment>
<sequence length="118" mass="13081">MAGGRRGAGQLEEEVLHALRATDRPLTPSEVQTRIGDGELAYNTVHTILKRLWDKGLVVRDAEGRRGAYLPARDATEHAAQVMHEALRRESDRAAVLQRFVTGLGPDDEEMLRRLLAG</sequence>
<dbReference type="Gene3D" id="6.10.140.850">
    <property type="match status" value="1"/>
</dbReference>
<dbReference type="EMBL" id="BSTK01000008">
    <property type="protein sequence ID" value="GLY87702.1"/>
    <property type="molecule type" value="Genomic_DNA"/>
</dbReference>
<dbReference type="InterPro" id="IPR036388">
    <property type="entry name" value="WH-like_DNA-bd_sf"/>
</dbReference>
<reference evidence="5" key="1">
    <citation type="submission" date="2023-03" db="EMBL/GenBank/DDBJ databases">
        <title>Actinoallomurus iriomotensis NBRC 103684.</title>
        <authorList>
            <person name="Ichikawa N."/>
            <person name="Sato H."/>
            <person name="Tonouchi N."/>
        </authorList>
    </citation>
    <scope>NUCLEOTIDE SEQUENCE</scope>
    <source>
        <strain evidence="5">NBRC 103684</strain>
    </source>
</reference>
<comment type="caution">
    <text evidence="5">The sequence shown here is derived from an EMBL/GenBank/DDBJ whole genome shotgun (WGS) entry which is preliminary data.</text>
</comment>
<gene>
    <name evidence="5" type="ORF">Airi02_056310</name>
</gene>
<evidence type="ECO:0000256" key="3">
    <source>
        <dbReference type="ARBA" id="ARBA00023125"/>
    </source>
</evidence>
<dbReference type="InterPro" id="IPR036390">
    <property type="entry name" value="WH_DNA-bd_sf"/>
</dbReference>
<keyword evidence="2" id="KW-0805">Transcription regulation</keyword>
<protein>
    <recommendedName>
        <fullName evidence="7">CopY family transcriptional regulator</fullName>
    </recommendedName>
</protein>
<dbReference type="GO" id="GO:0045892">
    <property type="term" value="P:negative regulation of DNA-templated transcription"/>
    <property type="evidence" value="ECO:0007669"/>
    <property type="project" value="InterPro"/>
</dbReference>
<dbReference type="AlphaFoldDB" id="A0A9W6S8M3"/>
<keyword evidence="3" id="KW-0238">DNA-binding</keyword>
<dbReference type="RefSeq" id="WP_285576930.1">
    <property type="nucleotide sequence ID" value="NZ_BSTK01000008.1"/>
</dbReference>
<dbReference type="GO" id="GO:0003677">
    <property type="term" value="F:DNA binding"/>
    <property type="evidence" value="ECO:0007669"/>
    <property type="project" value="UniProtKB-KW"/>
</dbReference>
<dbReference type="Proteomes" id="UP001165074">
    <property type="component" value="Unassembled WGS sequence"/>
</dbReference>
<organism evidence="5 6">
    <name type="scientific">Actinoallomurus iriomotensis</name>
    <dbReference type="NCBI Taxonomy" id="478107"/>
    <lineage>
        <taxon>Bacteria</taxon>
        <taxon>Bacillati</taxon>
        <taxon>Actinomycetota</taxon>
        <taxon>Actinomycetes</taxon>
        <taxon>Streptosporangiales</taxon>
        <taxon>Thermomonosporaceae</taxon>
        <taxon>Actinoallomurus</taxon>
    </lineage>
</organism>
<keyword evidence="4" id="KW-0804">Transcription</keyword>
<dbReference type="Pfam" id="PF03965">
    <property type="entry name" value="Penicillinase_R"/>
    <property type="match status" value="1"/>
</dbReference>